<comment type="cofactor">
    <cofactor evidence="9">
        <name>Fe(2+)</name>
        <dbReference type="ChEBI" id="CHEBI:29033"/>
    </cofactor>
    <cofactor evidence="9">
        <name>Mn(2+)</name>
        <dbReference type="ChEBI" id="CHEBI:29035"/>
    </cofactor>
</comment>
<dbReference type="UniPathway" id="UPA00246"/>
<dbReference type="GO" id="GO:0042840">
    <property type="term" value="P:D-glucuronate catabolic process"/>
    <property type="evidence" value="ECO:0007669"/>
    <property type="project" value="TreeGrafter"/>
</dbReference>
<dbReference type="HAMAP" id="MF_00106">
    <property type="entry name" value="UxuA"/>
    <property type="match status" value="1"/>
</dbReference>
<dbReference type="InterPro" id="IPR036237">
    <property type="entry name" value="Xyl_isomerase-like_sf"/>
</dbReference>
<dbReference type="GO" id="GO:0008927">
    <property type="term" value="F:mannonate dehydratase activity"/>
    <property type="evidence" value="ECO:0007669"/>
    <property type="project" value="UniProtKB-UniRule"/>
</dbReference>
<sequence length="389" mass="44270">MKNRFEQTWRWYGPSDSVSLQDVKQAGATGIVTALHHITHGDVWPVEDIQERKRIIEESGLKWSVVESVPVHEAIKTRRSDAAQYIENYKQSLRNLASCGIHIVTYNFMPVLDWTRTKLDLELTNGAKALYFNWTDLAAFDLYILKREHAEKDYPHEIVEEAKRRFEGFTAADIEDLNRVILMGIPSEKDISLEDLHASLEIYKEIGFDGLLNNLLWFLNEIAEVCEENNIKMAIHPDDPPYPILGLPRIASNKQDYLNIINGLDRSFNGVCFCTGSLGAGINNNVPEIAEALKHRVHFAHFRNVKKDEQGNFYEADHLDGDVDMAAVLNIFIDENQKREQPIPFRPDHGHQMLDDLQKVTNPGYSAIGRLKGLAEIRGLELGIISSKP</sequence>
<dbReference type="PIRSF" id="PIRSF016049">
    <property type="entry name" value="Man_dehyd"/>
    <property type="match status" value="1"/>
</dbReference>
<evidence type="ECO:0000256" key="6">
    <source>
        <dbReference type="ARBA" id="ARBA00023004"/>
    </source>
</evidence>
<dbReference type="PANTHER" id="PTHR30387">
    <property type="entry name" value="MANNONATE DEHYDRATASE"/>
    <property type="match status" value="1"/>
</dbReference>
<proteinExistence type="inferred from homology"/>
<evidence type="ECO:0000313" key="10">
    <source>
        <dbReference type="EMBL" id="TJY68691.1"/>
    </source>
</evidence>
<dbReference type="NCBIfam" id="TIGR00695">
    <property type="entry name" value="uxuA"/>
    <property type="match status" value="1"/>
</dbReference>
<dbReference type="Gene3D" id="3.20.20.150">
    <property type="entry name" value="Divalent-metal-dependent TIM barrel enzymes"/>
    <property type="match status" value="1"/>
</dbReference>
<evidence type="ECO:0000256" key="7">
    <source>
        <dbReference type="ARBA" id="ARBA00023211"/>
    </source>
</evidence>
<dbReference type="Pfam" id="PF03786">
    <property type="entry name" value="UxuA"/>
    <property type="match status" value="1"/>
</dbReference>
<evidence type="ECO:0000256" key="3">
    <source>
        <dbReference type="ARBA" id="ARBA00004892"/>
    </source>
</evidence>
<dbReference type="InterPro" id="IPR004628">
    <property type="entry name" value="Man_deHydtase"/>
</dbReference>
<dbReference type="EMBL" id="SUKA01000001">
    <property type="protein sequence ID" value="TJY68691.1"/>
    <property type="molecule type" value="Genomic_DNA"/>
</dbReference>
<dbReference type="PANTHER" id="PTHR30387:SF2">
    <property type="entry name" value="MANNONATE DEHYDRATASE"/>
    <property type="match status" value="1"/>
</dbReference>
<evidence type="ECO:0000256" key="4">
    <source>
        <dbReference type="ARBA" id="ARBA00007389"/>
    </source>
</evidence>
<accession>A0A4U0H9Z7</accession>
<keyword evidence="6 9" id="KW-0408">Iron</keyword>
<dbReference type="NCBIfam" id="NF003027">
    <property type="entry name" value="PRK03906.1"/>
    <property type="match status" value="1"/>
</dbReference>
<evidence type="ECO:0000256" key="5">
    <source>
        <dbReference type="ARBA" id="ARBA00012927"/>
    </source>
</evidence>
<evidence type="ECO:0000256" key="2">
    <source>
        <dbReference type="ARBA" id="ARBA00002713"/>
    </source>
</evidence>
<evidence type="ECO:0000256" key="9">
    <source>
        <dbReference type="HAMAP-Rule" id="MF_00106"/>
    </source>
</evidence>
<comment type="similarity">
    <text evidence="4 9">Belongs to the mannonate dehydratase family.</text>
</comment>
<organism evidence="10 11">
    <name type="scientific">Sphingobacterium alkalisoli</name>
    <dbReference type="NCBI Taxonomy" id="1874115"/>
    <lineage>
        <taxon>Bacteria</taxon>
        <taxon>Pseudomonadati</taxon>
        <taxon>Bacteroidota</taxon>
        <taxon>Sphingobacteriia</taxon>
        <taxon>Sphingobacteriales</taxon>
        <taxon>Sphingobacteriaceae</taxon>
        <taxon>Sphingobacterium</taxon>
    </lineage>
</organism>
<gene>
    <name evidence="9 10" type="primary">uxuA</name>
    <name evidence="10" type="ORF">FAZ19_05405</name>
</gene>
<name>A0A4U0H9Z7_9SPHI</name>
<dbReference type="GO" id="GO:0030145">
    <property type="term" value="F:manganese ion binding"/>
    <property type="evidence" value="ECO:0007669"/>
    <property type="project" value="TreeGrafter"/>
</dbReference>
<dbReference type="SUPFAM" id="SSF51658">
    <property type="entry name" value="Xylose isomerase-like"/>
    <property type="match status" value="1"/>
</dbReference>
<reference evidence="10 11" key="1">
    <citation type="submission" date="2019-04" db="EMBL/GenBank/DDBJ databases">
        <title>Sphingobacterium olei sp. nov., isolated from oil-contaminated soil.</title>
        <authorList>
            <person name="Liu B."/>
        </authorList>
    </citation>
    <scope>NUCLEOTIDE SEQUENCE [LARGE SCALE GENOMIC DNA]</scope>
    <source>
        <strain evidence="10 11">Y3L14</strain>
    </source>
</reference>
<dbReference type="Proteomes" id="UP000309872">
    <property type="component" value="Unassembled WGS sequence"/>
</dbReference>
<keyword evidence="8 9" id="KW-0456">Lyase</keyword>
<comment type="pathway">
    <text evidence="3 9">Carbohydrate metabolism; pentose and glucuronate interconversion.</text>
</comment>
<comment type="caution">
    <text evidence="10">The sequence shown here is derived from an EMBL/GenBank/DDBJ whole genome shotgun (WGS) entry which is preliminary data.</text>
</comment>
<dbReference type="RefSeq" id="WP_136819659.1">
    <property type="nucleotide sequence ID" value="NZ_BMJX01000001.1"/>
</dbReference>
<dbReference type="EC" id="4.2.1.8" evidence="5 9"/>
<dbReference type="OrthoDB" id="9780250at2"/>
<keyword evidence="7 9" id="KW-0464">Manganese</keyword>
<comment type="function">
    <text evidence="2 9">Catalyzes the dehydration of D-mannonate.</text>
</comment>
<keyword evidence="11" id="KW-1185">Reference proteome</keyword>
<comment type="catalytic activity">
    <reaction evidence="1 9">
        <text>D-mannonate = 2-dehydro-3-deoxy-D-gluconate + H2O</text>
        <dbReference type="Rhea" id="RHEA:20097"/>
        <dbReference type="ChEBI" id="CHEBI:15377"/>
        <dbReference type="ChEBI" id="CHEBI:17767"/>
        <dbReference type="ChEBI" id="CHEBI:57990"/>
        <dbReference type="EC" id="4.2.1.8"/>
    </reaction>
</comment>
<evidence type="ECO:0000313" key="11">
    <source>
        <dbReference type="Proteomes" id="UP000309872"/>
    </source>
</evidence>
<dbReference type="AlphaFoldDB" id="A0A4U0H9Z7"/>
<evidence type="ECO:0000256" key="8">
    <source>
        <dbReference type="ARBA" id="ARBA00023239"/>
    </source>
</evidence>
<evidence type="ECO:0000256" key="1">
    <source>
        <dbReference type="ARBA" id="ARBA00001794"/>
    </source>
</evidence>
<protein>
    <recommendedName>
        <fullName evidence="5 9">Mannonate dehydratase</fullName>
        <ecNumber evidence="5 9">4.2.1.8</ecNumber>
    </recommendedName>
    <alternativeName>
        <fullName evidence="9">D-mannonate hydro-lyase</fullName>
    </alternativeName>
</protein>
<dbReference type="GO" id="GO:0008198">
    <property type="term" value="F:ferrous iron binding"/>
    <property type="evidence" value="ECO:0007669"/>
    <property type="project" value="TreeGrafter"/>
</dbReference>